<keyword evidence="1" id="KW-0694">RNA-binding</keyword>
<name>A0AAW2TI51_SESRA</name>
<dbReference type="InterPro" id="IPR012677">
    <property type="entry name" value="Nucleotide-bd_a/b_plait_sf"/>
</dbReference>
<reference evidence="4" key="1">
    <citation type="submission" date="2020-06" db="EMBL/GenBank/DDBJ databases">
        <authorList>
            <person name="Li T."/>
            <person name="Hu X."/>
            <person name="Zhang T."/>
            <person name="Song X."/>
            <person name="Zhang H."/>
            <person name="Dai N."/>
            <person name="Sheng W."/>
            <person name="Hou X."/>
            <person name="Wei L."/>
        </authorList>
    </citation>
    <scope>NUCLEOTIDE SEQUENCE</scope>
    <source>
        <strain evidence="4">G02</strain>
        <tissue evidence="4">Leaf</tissue>
    </source>
</reference>
<comment type="caution">
    <text evidence="4">The sequence shown here is derived from an EMBL/GenBank/DDBJ whole genome shotgun (WGS) entry which is preliminary data.</text>
</comment>
<feature type="compositionally biased region" description="Gly residues" evidence="2">
    <location>
        <begin position="259"/>
        <end position="273"/>
    </location>
</feature>
<gene>
    <name evidence="4" type="ORF">Sradi_1972400</name>
</gene>
<dbReference type="InterPro" id="IPR000504">
    <property type="entry name" value="RRM_dom"/>
</dbReference>
<accession>A0AAW2TI51</accession>
<dbReference type="Gene3D" id="3.30.70.330">
    <property type="match status" value="1"/>
</dbReference>
<organism evidence="4">
    <name type="scientific">Sesamum radiatum</name>
    <name type="common">Black benniseed</name>
    <dbReference type="NCBI Taxonomy" id="300843"/>
    <lineage>
        <taxon>Eukaryota</taxon>
        <taxon>Viridiplantae</taxon>
        <taxon>Streptophyta</taxon>
        <taxon>Embryophyta</taxon>
        <taxon>Tracheophyta</taxon>
        <taxon>Spermatophyta</taxon>
        <taxon>Magnoliopsida</taxon>
        <taxon>eudicotyledons</taxon>
        <taxon>Gunneridae</taxon>
        <taxon>Pentapetalae</taxon>
        <taxon>asterids</taxon>
        <taxon>lamiids</taxon>
        <taxon>Lamiales</taxon>
        <taxon>Pedaliaceae</taxon>
        <taxon>Sesamum</taxon>
    </lineage>
</organism>
<dbReference type="PANTHER" id="PTHR32343:SF37">
    <property type="entry name" value="BINDING PARTNER OF ACD11 1"/>
    <property type="match status" value="1"/>
</dbReference>
<feature type="compositionally biased region" description="Polar residues" evidence="2">
    <location>
        <begin position="331"/>
        <end position="368"/>
    </location>
</feature>
<feature type="domain" description="RRM" evidence="3">
    <location>
        <begin position="16"/>
        <end position="90"/>
    </location>
</feature>
<evidence type="ECO:0000256" key="2">
    <source>
        <dbReference type="SAM" id="MobiDB-lite"/>
    </source>
</evidence>
<dbReference type="SMART" id="SM00360">
    <property type="entry name" value="RRM"/>
    <property type="match status" value="1"/>
</dbReference>
<dbReference type="PANTHER" id="PTHR32343">
    <property type="entry name" value="SERINE/ARGININE-RICH SPLICING FACTOR"/>
    <property type="match status" value="1"/>
</dbReference>
<dbReference type="InterPro" id="IPR035979">
    <property type="entry name" value="RBD_domain_sf"/>
</dbReference>
<protein>
    <submittedName>
        <fullName evidence="4">Binding partner of ACD11 1</fullName>
    </submittedName>
</protein>
<evidence type="ECO:0000313" key="4">
    <source>
        <dbReference type="EMBL" id="KAL0403316.1"/>
    </source>
</evidence>
<evidence type="ECO:0000259" key="3">
    <source>
        <dbReference type="PROSITE" id="PS50102"/>
    </source>
</evidence>
<dbReference type="GO" id="GO:0003723">
    <property type="term" value="F:RNA binding"/>
    <property type="evidence" value="ECO:0007669"/>
    <property type="project" value="UniProtKB-UniRule"/>
</dbReference>
<dbReference type="SUPFAM" id="SSF54928">
    <property type="entry name" value="RNA-binding domain, RBD"/>
    <property type="match status" value="1"/>
</dbReference>
<reference evidence="4" key="2">
    <citation type="journal article" date="2024" name="Plant">
        <title>Genomic evolution and insights into agronomic trait innovations of Sesamum species.</title>
        <authorList>
            <person name="Miao H."/>
            <person name="Wang L."/>
            <person name="Qu L."/>
            <person name="Liu H."/>
            <person name="Sun Y."/>
            <person name="Le M."/>
            <person name="Wang Q."/>
            <person name="Wei S."/>
            <person name="Zheng Y."/>
            <person name="Lin W."/>
            <person name="Duan Y."/>
            <person name="Cao H."/>
            <person name="Xiong S."/>
            <person name="Wang X."/>
            <person name="Wei L."/>
            <person name="Li C."/>
            <person name="Ma Q."/>
            <person name="Ju M."/>
            <person name="Zhao R."/>
            <person name="Li G."/>
            <person name="Mu C."/>
            <person name="Tian Q."/>
            <person name="Mei H."/>
            <person name="Zhang T."/>
            <person name="Gao T."/>
            <person name="Zhang H."/>
        </authorList>
    </citation>
    <scope>NUCLEOTIDE SEQUENCE</scope>
    <source>
        <strain evidence="4">G02</strain>
    </source>
</reference>
<dbReference type="Pfam" id="PF00076">
    <property type="entry name" value="RRM_1"/>
    <property type="match status" value="1"/>
</dbReference>
<sequence length="368" mass="38294">MQFLTQAFSVLSWQIRTVKVSNLSHDATERDMRGFFSFCGDIVYVELKSENEKSQTAFITYKDPRGAETAILLTGAIIVGQIATIALEPDYVLPDAAASESSAATEDNKQGASPSTAQKAEDVVRRMLDKGYTLGKDAVHRAKAFDERHQLRSRGTAKVASLDQKYGLSEKINKGAAIVNDKVKRMDDKYHVKEKTKSAFASAEQTVGTAIKNNKYLAGRTTWVTDALNKVTHAGREAGVKTTEKAAVQADHGTNVAHHGGGPNVAHHGGGADPSGSPGPNVAHHGGGTDVPSGSPGPNVAYHGGDTDVPSGSPGPNVAHHGGGTDVPSGSPGTNVAQQGGCTNPSGSSEINAAQQGGCTNSFGSPVK</sequence>
<dbReference type="PROSITE" id="PS50102">
    <property type="entry name" value="RRM"/>
    <property type="match status" value="1"/>
</dbReference>
<feature type="region of interest" description="Disordered" evidence="2">
    <location>
        <begin position="98"/>
        <end position="119"/>
    </location>
</feature>
<evidence type="ECO:0000256" key="1">
    <source>
        <dbReference type="PROSITE-ProRule" id="PRU00176"/>
    </source>
</evidence>
<dbReference type="EMBL" id="JACGWJ010000008">
    <property type="protein sequence ID" value="KAL0403316.1"/>
    <property type="molecule type" value="Genomic_DNA"/>
</dbReference>
<proteinExistence type="predicted"/>
<dbReference type="AlphaFoldDB" id="A0AAW2TI51"/>
<feature type="region of interest" description="Disordered" evidence="2">
    <location>
        <begin position="254"/>
        <end position="368"/>
    </location>
</feature>